<feature type="domain" description="PPIase FKBP-type" evidence="15">
    <location>
        <begin position="164"/>
        <end position="217"/>
    </location>
</feature>
<dbReference type="InterPro" id="IPR046357">
    <property type="entry name" value="PPIase_dom_sf"/>
</dbReference>
<dbReference type="InterPro" id="IPR027304">
    <property type="entry name" value="Trigger_fact/SurA_dom_sf"/>
</dbReference>
<evidence type="ECO:0000256" key="11">
    <source>
        <dbReference type="HAMAP-Rule" id="MF_00303"/>
    </source>
</evidence>
<proteinExistence type="inferred from homology"/>
<evidence type="ECO:0000256" key="7">
    <source>
        <dbReference type="ARBA" id="ARBA00023186"/>
    </source>
</evidence>
<dbReference type="Gene3D" id="3.30.70.1050">
    <property type="entry name" value="Trigger factor ribosome-binding domain"/>
    <property type="match status" value="1"/>
</dbReference>
<evidence type="ECO:0000256" key="2">
    <source>
        <dbReference type="ARBA" id="ARBA00005464"/>
    </source>
</evidence>
<dbReference type="PIRSF" id="PIRSF003095">
    <property type="entry name" value="Trigger_factor"/>
    <property type="match status" value="1"/>
</dbReference>
<feature type="region of interest" description="Disordered" evidence="14">
    <location>
        <begin position="409"/>
        <end position="488"/>
    </location>
</feature>
<comment type="domain">
    <text evidence="11">Consists of 3 domains; the N-terminus binds the ribosome, the middle domain has PPIase activity, while the C-terminus has intrinsic chaperone activity on its own.</text>
</comment>
<dbReference type="GO" id="GO:0003755">
    <property type="term" value="F:peptidyl-prolyl cis-trans isomerase activity"/>
    <property type="evidence" value="ECO:0007669"/>
    <property type="project" value="UniProtKB-UniRule"/>
</dbReference>
<evidence type="ECO:0000256" key="3">
    <source>
        <dbReference type="ARBA" id="ARBA00013194"/>
    </source>
</evidence>
<organism evidence="16 17">
    <name type="scientific">Janibacter alkaliphilus</name>
    <dbReference type="NCBI Taxonomy" id="1069963"/>
    <lineage>
        <taxon>Bacteria</taxon>
        <taxon>Bacillati</taxon>
        <taxon>Actinomycetota</taxon>
        <taxon>Actinomycetes</taxon>
        <taxon>Micrococcales</taxon>
        <taxon>Intrasporangiaceae</taxon>
        <taxon>Janibacter</taxon>
    </lineage>
</organism>
<name>A0A852X5C5_9MICO</name>
<dbReference type="PANTHER" id="PTHR30560">
    <property type="entry name" value="TRIGGER FACTOR CHAPERONE AND PEPTIDYL-PROLYL CIS/TRANS ISOMERASE"/>
    <property type="match status" value="1"/>
</dbReference>
<evidence type="ECO:0000256" key="1">
    <source>
        <dbReference type="ARBA" id="ARBA00000971"/>
    </source>
</evidence>
<dbReference type="InterPro" id="IPR001179">
    <property type="entry name" value="PPIase_FKBP_dom"/>
</dbReference>
<comment type="subcellular location">
    <subcellularLocation>
        <location evidence="11">Cytoplasm</location>
    </subcellularLocation>
    <text evidence="11">About half TF is bound to the ribosome near the polypeptide exit tunnel while the other half is free in the cytoplasm.</text>
</comment>
<dbReference type="HAMAP" id="MF_00303">
    <property type="entry name" value="Trigger_factor_Tig"/>
    <property type="match status" value="1"/>
</dbReference>
<dbReference type="NCBIfam" id="TIGR00115">
    <property type="entry name" value="tig"/>
    <property type="match status" value="1"/>
</dbReference>
<evidence type="ECO:0000259" key="15">
    <source>
        <dbReference type="PROSITE" id="PS50059"/>
    </source>
</evidence>
<dbReference type="RefSeq" id="WP_179463755.1">
    <property type="nucleotide sequence ID" value="NZ_JACBZX010000001.1"/>
</dbReference>
<keyword evidence="9 11" id="KW-0131">Cell cycle</keyword>
<dbReference type="GO" id="GO:0044183">
    <property type="term" value="F:protein folding chaperone"/>
    <property type="evidence" value="ECO:0007669"/>
    <property type="project" value="TreeGrafter"/>
</dbReference>
<comment type="catalytic activity">
    <reaction evidence="1 11 12">
        <text>[protein]-peptidylproline (omega=180) = [protein]-peptidylproline (omega=0)</text>
        <dbReference type="Rhea" id="RHEA:16237"/>
        <dbReference type="Rhea" id="RHEA-COMP:10747"/>
        <dbReference type="Rhea" id="RHEA-COMP:10748"/>
        <dbReference type="ChEBI" id="CHEBI:83833"/>
        <dbReference type="ChEBI" id="CHEBI:83834"/>
        <dbReference type="EC" id="5.2.1.8"/>
    </reaction>
</comment>
<evidence type="ECO:0000313" key="17">
    <source>
        <dbReference type="Proteomes" id="UP000592181"/>
    </source>
</evidence>
<comment type="function">
    <text evidence="11">Involved in protein export. Acts as a chaperone by maintaining the newly synthesized protein in an open conformation. Functions as a peptidyl-prolyl cis-trans isomerase.</text>
</comment>
<evidence type="ECO:0000256" key="14">
    <source>
        <dbReference type="SAM" id="MobiDB-lite"/>
    </source>
</evidence>
<evidence type="ECO:0000256" key="9">
    <source>
        <dbReference type="ARBA" id="ARBA00023306"/>
    </source>
</evidence>
<dbReference type="SUPFAM" id="SSF102735">
    <property type="entry name" value="Trigger factor ribosome-binding domain"/>
    <property type="match status" value="1"/>
</dbReference>
<dbReference type="SUPFAM" id="SSF54534">
    <property type="entry name" value="FKBP-like"/>
    <property type="match status" value="1"/>
</dbReference>
<sequence length="488" mass="52491">MKSAVENLSPTRVKLTVEVPSEELQPHVDAAVKSIGSQIQVPGFRAGKVPTKIIEQRVGKGAIVQEAVNEALPEFFGKAVDETGISPIGQPEVDVTEVPLEDSTQLAFTVEVDIRPEITLPDYDALEVQVDPVAVADEDVEAKLTELRERFGTLTGVDRAVESGDFVSIDLRAEIDGEEIDAVEGVSYEVGSGNMLEGMDEALTGLSQGESADFTSPLAGGDRAGQEAQCSVTVQSVKVRELPEVDDDFAQMASEFDTVEELRADLQQQAEREKKFEQGVQARDKVLELLLERTDIPVPDSVVEAEVNQHLEQEGRLEDDEHRAEVDEQTRQAVKTQFLLDKLAEVEEVEVGQPELIEYLMAQAQQYGMDPNQFAQLIDQQGQVQAMVGDVARRKALAAVLDKATVTDTEGNAVDLDELTPDEEQPEDGADEAAADEPADAAGDEVTTGETATDAAAADEPADDAGDEVTTGETATEAAADEETSTQA</sequence>
<dbReference type="GO" id="GO:0015031">
    <property type="term" value="P:protein transport"/>
    <property type="evidence" value="ECO:0007669"/>
    <property type="project" value="UniProtKB-UniRule"/>
</dbReference>
<evidence type="ECO:0000256" key="4">
    <source>
        <dbReference type="ARBA" id="ARBA00016902"/>
    </source>
</evidence>
<dbReference type="PROSITE" id="PS50059">
    <property type="entry name" value="FKBP_PPIASE"/>
    <property type="match status" value="1"/>
</dbReference>
<dbReference type="GO" id="GO:0005737">
    <property type="term" value="C:cytoplasm"/>
    <property type="evidence" value="ECO:0007669"/>
    <property type="project" value="UniProtKB-SubCell"/>
</dbReference>
<feature type="compositionally biased region" description="Acidic residues" evidence="14">
    <location>
        <begin position="415"/>
        <end position="443"/>
    </location>
</feature>
<keyword evidence="8 11" id="KW-0413">Isomerase</keyword>
<dbReference type="EC" id="5.2.1.8" evidence="3 11"/>
<feature type="compositionally biased region" description="Low complexity" evidence="14">
    <location>
        <begin position="444"/>
        <end position="459"/>
    </location>
</feature>
<dbReference type="InterPro" id="IPR008881">
    <property type="entry name" value="Trigger_fac_ribosome-bd_bac"/>
</dbReference>
<dbReference type="Pfam" id="PF05698">
    <property type="entry name" value="Trigger_C"/>
    <property type="match status" value="1"/>
</dbReference>
<evidence type="ECO:0000256" key="8">
    <source>
        <dbReference type="ARBA" id="ARBA00023235"/>
    </source>
</evidence>
<keyword evidence="6 11" id="KW-0697">Rotamase</keyword>
<dbReference type="InterPro" id="IPR008880">
    <property type="entry name" value="Trigger_fac_C"/>
</dbReference>
<dbReference type="InterPro" id="IPR005215">
    <property type="entry name" value="Trig_fac"/>
</dbReference>
<keyword evidence="17" id="KW-1185">Reference proteome</keyword>
<keyword evidence="7 11" id="KW-0143">Chaperone</keyword>
<gene>
    <name evidence="11" type="primary">tig</name>
    <name evidence="16" type="ORF">BJY28_003051</name>
</gene>
<feature type="compositionally biased region" description="Low complexity" evidence="14">
    <location>
        <begin position="468"/>
        <end position="478"/>
    </location>
</feature>
<dbReference type="Gene3D" id="3.10.50.40">
    <property type="match status" value="1"/>
</dbReference>
<keyword evidence="11" id="KW-0963">Cytoplasm</keyword>
<comment type="caution">
    <text evidence="16">The sequence shown here is derived from an EMBL/GenBank/DDBJ whole genome shotgun (WGS) entry which is preliminary data.</text>
</comment>
<keyword evidence="5 11" id="KW-0132">Cell division</keyword>
<comment type="similarity">
    <text evidence="2 11 13">Belongs to the FKBP-type PPIase family. Tig subfamily.</text>
</comment>
<dbReference type="GO" id="GO:0051083">
    <property type="term" value="P:'de novo' cotranslational protein folding"/>
    <property type="evidence" value="ECO:0007669"/>
    <property type="project" value="TreeGrafter"/>
</dbReference>
<dbReference type="EMBL" id="JACBZX010000001">
    <property type="protein sequence ID" value="NYG38582.1"/>
    <property type="molecule type" value="Genomic_DNA"/>
</dbReference>
<dbReference type="Gene3D" id="1.10.3120.10">
    <property type="entry name" value="Trigger factor, C-terminal domain"/>
    <property type="match status" value="1"/>
</dbReference>
<evidence type="ECO:0000313" key="16">
    <source>
        <dbReference type="EMBL" id="NYG38582.1"/>
    </source>
</evidence>
<evidence type="ECO:0000256" key="5">
    <source>
        <dbReference type="ARBA" id="ARBA00022618"/>
    </source>
</evidence>
<dbReference type="GO" id="GO:0043022">
    <property type="term" value="F:ribosome binding"/>
    <property type="evidence" value="ECO:0007669"/>
    <property type="project" value="TreeGrafter"/>
</dbReference>
<dbReference type="Pfam" id="PF05697">
    <property type="entry name" value="Trigger_N"/>
    <property type="match status" value="1"/>
</dbReference>
<evidence type="ECO:0000256" key="12">
    <source>
        <dbReference type="PROSITE-ProRule" id="PRU00277"/>
    </source>
</evidence>
<dbReference type="Pfam" id="PF00254">
    <property type="entry name" value="FKBP_C"/>
    <property type="match status" value="1"/>
</dbReference>
<dbReference type="PANTHER" id="PTHR30560:SF3">
    <property type="entry name" value="TRIGGER FACTOR-LIKE PROTEIN TIG, CHLOROPLASTIC"/>
    <property type="match status" value="1"/>
</dbReference>
<evidence type="ECO:0000256" key="10">
    <source>
        <dbReference type="ARBA" id="ARBA00029986"/>
    </source>
</evidence>
<evidence type="ECO:0000256" key="6">
    <source>
        <dbReference type="ARBA" id="ARBA00023110"/>
    </source>
</evidence>
<dbReference type="InterPro" id="IPR036611">
    <property type="entry name" value="Trigger_fac_ribosome-bd_sf"/>
</dbReference>
<dbReference type="SUPFAM" id="SSF109998">
    <property type="entry name" value="Triger factor/SurA peptide-binding domain-like"/>
    <property type="match status" value="1"/>
</dbReference>
<dbReference type="AlphaFoldDB" id="A0A852X5C5"/>
<feature type="compositionally biased region" description="Acidic residues" evidence="14">
    <location>
        <begin position="479"/>
        <end position="488"/>
    </location>
</feature>
<dbReference type="InterPro" id="IPR037041">
    <property type="entry name" value="Trigger_fac_C_sf"/>
</dbReference>
<evidence type="ECO:0000256" key="13">
    <source>
        <dbReference type="RuleBase" id="RU003914"/>
    </source>
</evidence>
<protein>
    <recommendedName>
        <fullName evidence="4 11">Trigger factor</fullName>
        <shortName evidence="11">TF</shortName>
        <ecNumber evidence="3 11">5.2.1.8</ecNumber>
    </recommendedName>
    <alternativeName>
        <fullName evidence="10 11">PPIase</fullName>
    </alternativeName>
</protein>
<reference evidence="16 17" key="1">
    <citation type="submission" date="2020-07" db="EMBL/GenBank/DDBJ databases">
        <title>Sequencing the genomes of 1000 actinobacteria strains.</title>
        <authorList>
            <person name="Klenk H.-P."/>
        </authorList>
    </citation>
    <scope>NUCLEOTIDE SEQUENCE [LARGE SCALE GENOMIC DNA]</scope>
    <source>
        <strain evidence="16 17">DSM 24723</strain>
    </source>
</reference>
<dbReference type="Proteomes" id="UP000592181">
    <property type="component" value="Unassembled WGS sequence"/>
</dbReference>
<dbReference type="GO" id="GO:0043335">
    <property type="term" value="P:protein unfolding"/>
    <property type="evidence" value="ECO:0007669"/>
    <property type="project" value="TreeGrafter"/>
</dbReference>
<accession>A0A852X5C5</accession>
<dbReference type="GO" id="GO:0051301">
    <property type="term" value="P:cell division"/>
    <property type="evidence" value="ECO:0007669"/>
    <property type="project" value="UniProtKB-KW"/>
</dbReference>